<dbReference type="InterPro" id="IPR016181">
    <property type="entry name" value="Acyl_CoA_acyltransferase"/>
</dbReference>
<dbReference type="CDD" id="cd04301">
    <property type="entry name" value="NAT_SF"/>
    <property type="match status" value="1"/>
</dbReference>
<dbReference type="PROSITE" id="PS51186">
    <property type="entry name" value="GNAT"/>
    <property type="match status" value="1"/>
</dbReference>
<keyword evidence="3" id="KW-1185">Reference proteome</keyword>
<protein>
    <submittedName>
        <fullName evidence="2">GNAT family N-acetyltransferase</fullName>
    </submittedName>
</protein>
<dbReference type="GeneID" id="83003583"/>
<evidence type="ECO:0000313" key="2">
    <source>
        <dbReference type="EMBL" id="RHJ83721.1"/>
    </source>
</evidence>
<gene>
    <name evidence="2" type="ORF">DW099_18535</name>
</gene>
<feature type="domain" description="N-acetyltransferase" evidence="1">
    <location>
        <begin position="1"/>
        <end position="153"/>
    </location>
</feature>
<dbReference type="RefSeq" id="WP_067535120.1">
    <property type="nucleotide sequence ID" value="NZ_AP025567.1"/>
</dbReference>
<dbReference type="OrthoDB" id="9127144at2"/>
<organism evidence="2 3">
    <name type="scientific">Emergencia timonensis</name>
    <dbReference type="NCBI Taxonomy" id="1776384"/>
    <lineage>
        <taxon>Bacteria</taxon>
        <taxon>Bacillati</taxon>
        <taxon>Bacillota</taxon>
        <taxon>Clostridia</taxon>
        <taxon>Peptostreptococcales</taxon>
        <taxon>Anaerovoracaceae</taxon>
        <taxon>Emergencia</taxon>
    </lineage>
</organism>
<reference evidence="2 3" key="1">
    <citation type="submission" date="2018-08" db="EMBL/GenBank/DDBJ databases">
        <title>A genome reference for cultivated species of the human gut microbiota.</title>
        <authorList>
            <person name="Zou Y."/>
            <person name="Xue W."/>
            <person name="Luo G."/>
        </authorList>
    </citation>
    <scope>NUCLEOTIDE SEQUENCE [LARGE SCALE GENOMIC DNA]</scope>
    <source>
        <strain evidence="2 3">AM07-24</strain>
    </source>
</reference>
<dbReference type="GO" id="GO:0016747">
    <property type="term" value="F:acyltransferase activity, transferring groups other than amino-acyl groups"/>
    <property type="evidence" value="ECO:0007669"/>
    <property type="project" value="InterPro"/>
</dbReference>
<sequence length="174" mass="20497">MNFVRMTSAEDPMYEVARALYKMSFPAHEQREEGGQRQIMDTPDYHFDLIYDGEVFAGMILYWQTEGFLYVEHFCIDPGQRNQRYGQRALELLKEKGKTLILEIDPPTDEMTKRRQGFYERAGFHVNSFSHVHPPYRQGNQGHDLVVMSWPSKLEQAVYEEFDGYLKNVVMEDV</sequence>
<comment type="caution">
    <text evidence="2">The sequence shown here is derived from an EMBL/GenBank/DDBJ whole genome shotgun (WGS) entry which is preliminary data.</text>
</comment>
<dbReference type="EMBL" id="QRMS01000008">
    <property type="protein sequence ID" value="RHJ83721.1"/>
    <property type="molecule type" value="Genomic_DNA"/>
</dbReference>
<dbReference type="Gene3D" id="3.40.630.30">
    <property type="match status" value="1"/>
</dbReference>
<accession>A0A415DUI1</accession>
<name>A0A415DUI1_9FIRM</name>
<dbReference type="InterPro" id="IPR000182">
    <property type="entry name" value="GNAT_dom"/>
</dbReference>
<dbReference type="Pfam" id="PF00583">
    <property type="entry name" value="Acetyltransf_1"/>
    <property type="match status" value="1"/>
</dbReference>
<evidence type="ECO:0000259" key="1">
    <source>
        <dbReference type="PROSITE" id="PS51186"/>
    </source>
</evidence>
<proteinExistence type="predicted"/>
<dbReference type="SUPFAM" id="SSF55729">
    <property type="entry name" value="Acyl-CoA N-acyltransferases (Nat)"/>
    <property type="match status" value="1"/>
</dbReference>
<evidence type="ECO:0000313" key="3">
    <source>
        <dbReference type="Proteomes" id="UP000284841"/>
    </source>
</evidence>
<dbReference type="Proteomes" id="UP000284841">
    <property type="component" value="Unassembled WGS sequence"/>
</dbReference>
<dbReference type="STRING" id="1776384.GCA_900086585_01200"/>
<dbReference type="AlphaFoldDB" id="A0A415DUI1"/>
<keyword evidence="2" id="KW-0808">Transferase</keyword>